<dbReference type="Proteomes" id="UP000054560">
    <property type="component" value="Unassembled WGS sequence"/>
</dbReference>
<dbReference type="GeneID" id="25914542"/>
<proteinExistence type="predicted"/>
<accession>A0A0L0F9L4</accession>
<dbReference type="RefSeq" id="XP_014147307.1">
    <property type="nucleotide sequence ID" value="XM_014291832.1"/>
</dbReference>
<keyword evidence="3" id="KW-1185">Reference proteome</keyword>
<feature type="compositionally biased region" description="Polar residues" evidence="1">
    <location>
        <begin position="34"/>
        <end position="63"/>
    </location>
</feature>
<dbReference type="EMBL" id="KQ245656">
    <property type="protein sequence ID" value="KNC73405.1"/>
    <property type="molecule type" value="Genomic_DNA"/>
</dbReference>
<reference evidence="2 3" key="1">
    <citation type="submission" date="2011-02" db="EMBL/GenBank/DDBJ databases">
        <title>The Genome Sequence of Sphaeroforma arctica JP610.</title>
        <authorList>
            <consortium name="The Broad Institute Genome Sequencing Platform"/>
            <person name="Russ C."/>
            <person name="Cuomo C."/>
            <person name="Young S.K."/>
            <person name="Zeng Q."/>
            <person name="Gargeya S."/>
            <person name="Alvarado L."/>
            <person name="Berlin A."/>
            <person name="Chapman S.B."/>
            <person name="Chen Z."/>
            <person name="Freedman E."/>
            <person name="Gellesch M."/>
            <person name="Goldberg J."/>
            <person name="Griggs A."/>
            <person name="Gujja S."/>
            <person name="Heilman E."/>
            <person name="Heiman D."/>
            <person name="Howarth C."/>
            <person name="Mehta T."/>
            <person name="Neiman D."/>
            <person name="Pearson M."/>
            <person name="Roberts A."/>
            <person name="Saif S."/>
            <person name="Shea T."/>
            <person name="Shenoy N."/>
            <person name="Sisk P."/>
            <person name="Stolte C."/>
            <person name="Sykes S."/>
            <person name="White J."/>
            <person name="Yandava C."/>
            <person name="Burger G."/>
            <person name="Gray M.W."/>
            <person name="Holland P.W.H."/>
            <person name="King N."/>
            <person name="Lang F.B.F."/>
            <person name="Roger A.J."/>
            <person name="Ruiz-Trillo I."/>
            <person name="Haas B."/>
            <person name="Nusbaum C."/>
            <person name="Birren B."/>
        </authorList>
    </citation>
    <scope>NUCLEOTIDE SEQUENCE [LARGE SCALE GENOMIC DNA]</scope>
    <source>
        <strain evidence="2 3">JP610</strain>
    </source>
</reference>
<feature type="non-terminal residue" evidence="2">
    <location>
        <position position="99"/>
    </location>
</feature>
<dbReference type="AlphaFoldDB" id="A0A0L0F9L4"/>
<sequence>MKYLQMSREREDKLLAIYTGSFDELTRMSIQHAPTTSTYCTGVTQAKKSPGTRSQDTSSSNLSIIKGPGSTRTSTPIRATRSSLWDRAESRGDTHRLSA</sequence>
<protein>
    <submittedName>
        <fullName evidence="2">Uncharacterized protein</fullName>
    </submittedName>
</protein>
<organism evidence="2 3">
    <name type="scientific">Sphaeroforma arctica JP610</name>
    <dbReference type="NCBI Taxonomy" id="667725"/>
    <lineage>
        <taxon>Eukaryota</taxon>
        <taxon>Ichthyosporea</taxon>
        <taxon>Ichthyophonida</taxon>
        <taxon>Sphaeroforma</taxon>
    </lineage>
</organism>
<evidence type="ECO:0000313" key="2">
    <source>
        <dbReference type="EMBL" id="KNC73405.1"/>
    </source>
</evidence>
<name>A0A0L0F9L4_9EUKA</name>
<feature type="compositionally biased region" description="Polar residues" evidence="1">
    <location>
        <begin position="70"/>
        <end position="83"/>
    </location>
</feature>
<evidence type="ECO:0000313" key="3">
    <source>
        <dbReference type="Proteomes" id="UP000054560"/>
    </source>
</evidence>
<feature type="compositionally biased region" description="Basic and acidic residues" evidence="1">
    <location>
        <begin position="84"/>
        <end position="99"/>
    </location>
</feature>
<evidence type="ECO:0000256" key="1">
    <source>
        <dbReference type="SAM" id="MobiDB-lite"/>
    </source>
</evidence>
<feature type="region of interest" description="Disordered" evidence="1">
    <location>
        <begin position="34"/>
        <end position="99"/>
    </location>
</feature>
<gene>
    <name evidence="2" type="ORF">SARC_14038</name>
</gene>